<dbReference type="HOGENOM" id="CLU_2572479_0_0_11"/>
<comment type="caution">
    <text evidence="1">The sequence shown here is derived from an EMBL/GenBank/DDBJ whole genome shotgun (WGS) entry which is preliminary data.</text>
</comment>
<dbReference type="EMBL" id="AWQX01000344">
    <property type="protein sequence ID" value="EST20749.1"/>
    <property type="molecule type" value="Genomic_DNA"/>
</dbReference>
<evidence type="ECO:0000313" key="1">
    <source>
        <dbReference type="EMBL" id="EST20749.1"/>
    </source>
</evidence>
<gene>
    <name evidence="1" type="ORF">M878_38990</name>
</gene>
<protein>
    <submittedName>
        <fullName evidence="1">Uncharacterized protein</fullName>
    </submittedName>
</protein>
<keyword evidence="2" id="KW-1185">Reference proteome</keyword>
<dbReference type="AlphaFoldDB" id="V6JV45"/>
<name>V6JV45_STRRC</name>
<proteinExistence type="predicted"/>
<accession>V6JV45</accession>
<organism evidence="1 2">
    <name type="scientific">Streptomyces roseochromogenus subsp. oscitans DS 12.976</name>
    <dbReference type="NCBI Taxonomy" id="1352936"/>
    <lineage>
        <taxon>Bacteria</taxon>
        <taxon>Bacillati</taxon>
        <taxon>Actinomycetota</taxon>
        <taxon>Actinomycetes</taxon>
        <taxon>Kitasatosporales</taxon>
        <taxon>Streptomycetaceae</taxon>
        <taxon>Streptomyces</taxon>
    </lineage>
</organism>
<sequence length="81" mass="9067">MELATFWNRHRRALAHFYGVPRTIVHDRTKTVVRRHVAPGEVVPVRPEAVAFAGHYNFASSVIMCRPGGPSARSSGWTRPS</sequence>
<dbReference type="Proteomes" id="UP000017984">
    <property type="component" value="Chromosome"/>
</dbReference>
<reference evidence="1 2" key="1">
    <citation type="journal article" date="2014" name="Genome Announc.">
        <title>Draft Genome Sequence of Streptomyces roseochromogenes subsp. oscitans DS 12.976, Producer of the Aminocoumarin Antibiotic Clorobiocin.</title>
        <authorList>
            <person name="Ruckert C."/>
            <person name="Kalinowski J."/>
            <person name="Heide L."/>
            <person name="Apel A.K."/>
        </authorList>
    </citation>
    <scope>NUCLEOTIDE SEQUENCE [LARGE SCALE GENOMIC DNA]</scope>
    <source>
        <strain evidence="1 2">DS 12.976</strain>
    </source>
</reference>
<dbReference type="PATRIC" id="fig|1352936.5.peg.8074"/>
<evidence type="ECO:0000313" key="2">
    <source>
        <dbReference type="Proteomes" id="UP000017984"/>
    </source>
</evidence>